<keyword evidence="7" id="KW-1185">Reference proteome</keyword>
<dbReference type="InterPro" id="IPR027417">
    <property type="entry name" value="P-loop_NTPase"/>
</dbReference>
<accession>A0ABV0J2G9</accession>
<evidence type="ECO:0000256" key="2">
    <source>
        <dbReference type="ARBA" id="ARBA00022840"/>
    </source>
</evidence>
<dbReference type="InterPro" id="IPR036385">
    <property type="entry name" value="RuBisCO_ssu_sf"/>
</dbReference>
<organism evidence="6 7">
    <name type="scientific">Trichocoleus desertorum GB2-A4</name>
    <dbReference type="NCBI Taxonomy" id="2933944"/>
    <lineage>
        <taxon>Bacteria</taxon>
        <taxon>Bacillati</taxon>
        <taxon>Cyanobacteriota</taxon>
        <taxon>Cyanophyceae</taxon>
        <taxon>Leptolyngbyales</taxon>
        <taxon>Trichocoleusaceae</taxon>
        <taxon>Trichocoleus</taxon>
    </lineage>
</organism>
<reference evidence="6 7" key="1">
    <citation type="submission" date="2022-04" db="EMBL/GenBank/DDBJ databases">
        <title>Positive selection, recombination, and allopatry shape intraspecific diversity of widespread and dominant cyanobacteria.</title>
        <authorList>
            <person name="Wei J."/>
            <person name="Shu W."/>
            <person name="Hu C."/>
        </authorList>
    </citation>
    <scope>NUCLEOTIDE SEQUENCE [LARGE SCALE GENOMIC DNA]</scope>
    <source>
        <strain evidence="6 7">GB2-A4</strain>
    </source>
</reference>
<comment type="caution">
    <text evidence="6">The sequence shown here is derived from an EMBL/GenBank/DDBJ whole genome shotgun (WGS) entry which is preliminary data.</text>
</comment>
<name>A0ABV0J2G9_9CYAN</name>
<dbReference type="InterPro" id="IPR048571">
    <property type="entry name" value="RuBisCO_activase_AAA_helical"/>
</dbReference>
<dbReference type="CDD" id="cd00307">
    <property type="entry name" value="RuBisCO_small_like"/>
    <property type="match status" value="1"/>
</dbReference>
<evidence type="ECO:0000256" key="3">
    <source>
        <dbReference type="ARBA" id="ARBA00025781"/>
    </source>
</evidence>
<dbReference type="Pfam" id="PF00004">
    <property type="entry name" value="AAA"/>
    <property type="match status" value="1"/>
</dbReference>
<dbReference type="Gene3D" id="3.40.50.300">
    <property type="entry name" value="P-loop containing nucleotide triphosphate hydrolases"/>
    <property type="match status" value="1"/>
</dbReference>
<feature type="region of interest" description="Disordered" evidence="4">
    <location>
        <begin position="301"/>
        <end position="350"/>
    </location>
</feature>
<evidence type="ECO:0000259" key="5">
    <source>
        <dbReference type="SMART" id="SM00961"/>
    </source>
</evidence>
<proteinExistence type="inferred from homology"/>
<dbReference type="Gene3D" id="3.30.190.10">
    <property type="entry name" value="Ribulose bisphosphate carboxylase, small subunit"/>
    <property type="match status" value="1"/>
</dbReference>
<dbReference type="Gene3D" id="1.10.8.1070">
    <property type="match status" value="1"/>
</dbReference>
<dbReference type="Proteomes" id="UP001464891">
    <property type="component" value="Unassembled WGS sequence"/>
</dbReference>
<dbReference type="InterPro" id="IPR000894">
    <property type="entry name" value="RuBisCO_ssu_dom"/>
</dbReference>
<feature type="compositionally biased region" description="Polar residues" evidence="4">
    <location>
        <begin position="313"/>
        <end position="350"/>
    </location>
</feature>
<sequence>MSYYISPRFLDKLAVHITKNFLDLPNVRVPLLLGIHGRKGEGKSFQCELVFERLGVEVVHMSAGELESPDAGDPARLIRLRYREAAELVRTRGKMTVLMINDLDAGAGRLDQGTQYTVNTQLVNGTLMNIADNPTNVQLPGSYDSTPLHRVPIIITGNDLSTLYAPLIRDGRMDKFYWEPNRDDKIGIVRGIFEADAIQQQNIEQLVDHFINQSVDFFGALRSRLYDEQVLNFIKDVGYDRVSLRVVNSGDRPPEFHRPDFSLPHLIEVGEFMVQEQQRVQQMRLSEEYNRNLRLGFHRANEEESRPAPQPRPEQQSAPPQPANGNRSKSVNQESNQRPQPMAQQTHSTSAKLNVEAADQVQQILAQGYRLGIEFVDERRFRTNSWQSYPAIQGHESEAIAALEACLAEHSNDYVRVVGIDPKAKRRMMETVVQRPNGKSS</sequence>
<dbReference type="RefSeq" id="WP_190431593.1">
    <property type="nucleotide sequence ID" value="NZ_JAMPKM010000001.1"/>
</dbReference>
<dbReference type="EMBL" id="JAMPKM010000001">
    <property type="protein sequence ID" value="MEP0815968.1"/>
    <property type="molecule type" value="Genomic_DNA"/>
</dbReference>
<evidence type="ECO:0000313" key="7">
    <source>
        <dbReference type="Proteomes" id="UP001464891"/>
    </source>
</evidence>
<dbReference type="SUPFAM" id="SSF55239">
    <property type="entry name" value="RuBisCO, small subunit"/>
    <property type="match status" value="1"/>
</dbReference>
<dbReference type="Pfam" id="PF21228">
    <property type="entry name" value="RuBisCO_activase_AAA_helical"/>
    <property type="match status" value="1"/>
</dbReference>
<protein>
    <submittedName>
        <fullName evidence="6">Ribulose bisphosphate carboxylase small subunit</fullName>
    </submittedName>
</protein>
<dbReference type="PANTHER" id="PTHR32429">
    <property type="match status" value="1"/>
</dbReference>
<dbReference type="Pfam" id="PF00101">
    <property type="entry name" value="RuBisCO_small"/>
    <property type="match status" value="1"/>
</dbReference>
<dbReference type="InterPro" id="IPR003959">
    <property type="entry name" value="ATPase_AAA_core"/>
</dbReference>
<feature type="domain" description="Ribulose bisphosphate carboxylase small subunit" evidence="5">
    <location>
        <begin position="343"/>
        <end position="436"/>
    </location>
</feature>
<dbReference type="SMART" id="SM00961">
    <property type="entry name" value="RuBisCO_small"/>
    <property type="match status" value="1"/>
</dbReference>
<dbReference type="PANTHER" id="PTHR32429:SF11">
    <property type="entry name" value="RIBULOSE BISPHOSPHATE CARBOXYLASE_OXYGENASE ACTIVASE, CHLOROPLASTIC"/>
    <property type="match status" value="1"/>
</dbReference>
<comment type="similarity">
    <text evidence="3">Belongs to the RuBisCO activase family.</text>
</comment>
<keyword evidence="2" id="KW-0067">ATP-binding</keyword>
<dbReference type="SUPFAM" id="SSF52540">
    <property type="entry name" value="P-loop containing nucleoside triphosphate hydrolases"/>
    <property type="match status" value="1"/>
</dbReference>
<gene>
    <name evidence="6" type="ORF">NC998_02530</name>
</gene>
<dbReference type="InterPro" id="IPR044960">
    <property type="entry name" value="RCA-like"/>
</dbReference>
<evidence type="ECO:0000256" key="1">
    <source>
        <dbReference type="ARBA" id="ARBA00022741"/>
    </source>
</evidence>
<evidence type="ECO:0000313" key="6">
    <source>
        <dbReference type="EMBL" id="MEP0815968.1"/>
    </source>
</evidence>
<evidence type="ECO:0000256" key="4">
    <source>
        <dbReference type="SAM" id="MobiDB-lite"/>
    </source>
</evidence>
<keyword evidence="1" id="KW-0547">Nucleotide-binding</keyword>